<dbReference type="GO" id="GO:1990281">
    <property type="term" value="C:efflux pump complex"/>
    <property type="evidence" value="ECO:0007669"/>
    <property type="project" value="TreeGrafter"/>
</dbReference>
<evidence type="ECO:0000313" key="8">
    <source>
        <dbReference type="Proteomes" id="UP000053718"/>
    </source>
</evidence>
<dbReference type="GO" id="GO:0015562">
    <property type="term" value="F:efflux transmembrane transporter activity"/>
    <property type="evidence" value="ECO:0007669"/>
    <property type="project" value="TreeGrafter"/>
</dbReference>
<dbReference type="Gene3D" id="2.40.30.170">
    <property type="match status" value="1"/>
</dbReference>
<keyword evidence="2" id="KW-0175">Coiled coil</keyword>
<dbReference type="AlphaFoldDB" id="A0A094IQ62"/>
<dbReference type="OrthoDB" id="9806939at2"/>
<evidence type="ECO:0000256" key="2">
    <source>
        <dbReference type="SAM" id="Coils"/>
    </source>
</evidence>
<dbReference type="eggNOG" id="COG0845">
    <property type="taxonomic scope" value="Bacteria"/>
</dbReference>
<comment type="similarity">
    <text evidence="1">Belongs to the membrane fusion protein (MFP) (TC 8.A.1) family.</text>
</comment>
<dbReference type="Proteomes" id="UP000053718">
    <property type="component" value="Unassembled WGS sequence"/>
</dbReference>
<dbReference type="SUPFAM" id="SSF111369">
    <property type="entry name" value="HlyD-like secretion proteins"/>
    <property type="match status" value="1"/>
</dbReference>
<dbReference type="Pfam" id="PF25954">
    <property type="entry name" value="Beta-barrel_RND_2"/>
    <property type="match status" value="1"/>
</dbReference>
<sequence>MTVAKLFNPVTLFVVVLALGAGYFTFLHEPVVEEQKPQQAVPVKATQVSEQPFRDIIEALGTAQANESVVITAQSQDQVIAVHFTDGETVEAGQLLVELDSREESARVQELKFRLAEANRQYQRLQDLVAQNAASQQQLETQDVLVKEIVAALEVAETQLAQKRIVAPFDGRLGIRQVSVGSLVSPGEQITTLDDITPIKLDFSVPELFFASLEVGQTITARSGAYPDEAFTGTIRSIDSRVDPLTRSILVRAEVPNTNAKLRPGMLLRVQLLRSVDDVMLLPERAVVPLDSRHFVYVVDEENTAHERQVVIGRRQPGLVEILEGLELGEQVVTDGIVRMRDGISVTVQKEG</sequence>
<dbReference type="FunFam" id="2.40.30.170:FF:000010">
    <property type="entry name" value="Efflux RND transporter periplasmic adaptor subunit"/>
    <property type="match status" value="1"/>
</dbReference>
<dbReference type="STRING" id="1517416.IDAT_04445"/>
<feature type="transmembrane region" description="Helical" evidence="3">
    <location>
        <begin position="6"/>
        <end position="26"/>
    </location>
</feature>
<keyword evidence="3" id="KW-0472">Membrane</keyword>
<feature type="domain" description="Multidrug resistance protein MdtA-like barrel-sandwich hybrid" evidence="4">
    <location>
        <begin position="68"/>
        <end position="189"/>
    </location>
</feature>
<evidence type="ECO:0000259" key="6">
    <source>
        <dbReference type="Pfam" id="PF25989"/>
    </source>
</evidence>
<evidence type="ECO:0000256" key="1">
    <source>
        <dbReference type="ARBA" id="ARBA00009477"/>
    </source>
</evidence>
<dbReference type="EMBL" id="JPIN01000004">
    <property type="protein sequence ID" value="KFZ29277.1"/>
    <property type="molecule type" value="Genomic_DNA"/>
</dbReference>
<dbReference type="Gene3D" id="2.40.50.100">
    <property type="match status" value="1"/>
</dbReference>
<dbReference type="Pfam" id="PF25989">
    <property type="entry name" value="YknX_C"/>
    <property type="match status" value="1"/>
</dbReference>
<protein>
    <submittedName>
        <fullName evidence="7">Hemolysin D</fullName>
    </submittedName>
</protein>
<organism evidence="7 8">
    <name type="scientific">Pseudidiomarina atlantica</name>
    <dbReference type="NCBI Taxonomy" id="1517416"/>
    <lineage>
        <taxon>Bacteria</taxon>
        <taxon>Pseudomonadati</taxon>
        <taxon>Pseudomonadota</taxon>
        <taxon>Gammaproteobacteria</taxon>
        <taxon>Alteromonadales</taxon>
        <taxon>Idiomarinaceae</taxon>
        <taxon>Pseudidiomarina</taxon>
    </lineage>
</organism>
<proteinExistence type="inferred from homology"/>
<dbReference type="InterPro" id="IPR058637">
    <property type="entry name" value="YknX-like_C"/>
</dbReference>
<comment type="caution">
    <text evidence="7">The sequence shown here is derived from an EMBL/GenBank/DDBJ whole genome shotgun (WGS) entry which is preliminary data.</text>
</comment>
<evidence type="ECO:0000259" key="4">
    <source>
        <dbReference type="Pfam" id="PF25917"/>
    </source>
</evidence>
<dbReference type="InterPro" id="IPR058625">
    <property type="entry name" value="MdtA-like_BSH"/>
</dbReference>
<dbReference type="InterPro" id="IPR006143">
    <property type="entry name" value="RND_pump_MFP"/>
</dbReference>
<dbReference type="NCBIfam" id="TIGR01730">
    <property type="entry name" value="RND_mfp"/>
    <property type="match status" value="1"/>
</dbReference>
<keyword evidence="3" id="KW-0812">Transmembrane</keyword>
<dbReference type="InterPro" id="IPR058792">
    <property type="entry name" value="Beta-barrel_RND_2"/>
</dbReference>
<dbReference type="Gene3D" id="1.10.287.470">
    <property type="entry name" value="Helix hairpin bin"/>
    <property type="match status" value="1"/>
</dbReference>
<gene>
    <name evidence="7" type="ORF">IDAT_04445</name>
</gene>
<feature type="domain" description="CusB-like beta-barrel" evidence="5">
    <location>
        <begin position="201"/>
        <end position="273"/>
    </location>
</feature>
<feature type="domain" description="YknX-like C-terminal permuted SH3-like" evidence="6">
    <location>
        <begin position="281"/>
        <end position="348"/>
    </location>
</feature>
<dbReference type="Gene3D" id="2.40.420.20">
    <property type="match status" value="1"/>
</dbReference>
<dbReference type="PANTHER" id="PTHR30469">
    <property type="entry name" value="MULTIDRUG RESISTANCE PROTEIN MDTA"/>
    <property type="match status" value="1"/>
</dbReference>
<accession>A0A094IQ62</accession>
<evidence type="ECO:0000256" key="3">
    <source>
        <dbReference type="SAM" id="Phobius"/>
    </source>
</evidence>
<reference evidence="7 8" key="1">
    <citation type="submission" date="2014-06" db="EMBL/GenBank/DDBJ databases">
        <title>Draft genome sequence of Idiomarina sp. MCCC 1A10513.</title>
        <authorList>
            <person name="Du J."/>
            <person name="Lai Q."/>
            <person name="Shao Z."/>
        </authorList>
    </citation>
    <scope>NUCLEOTIDE SEQUENCE [LARGE SCALE GENOMIC DNA]</scope>
    <source>
        <strain evidence="7 8">MCCC 1A10513</strain>
    </source>
</reference>
<name>A0A094IQ62_9GAMM</name>
<keyword evidence="8" id="KW-1185">Reference proteome</keyword>
<feature type="coiled-coil region" evidence="2">
    <location>
        <begin position="101"/>
        <end position="135"/>
    </location>
</feature>
<keyword evidence="3" id="KW-1133">Transmembrane helix</keyword>
<evidence type="ECO:0000259" key="5">
    <source>
        <dbReference type="Pfam" id="PF25954"/>
    </source>
</evidence>
<evidence type="ECO:0000313" key="7">
    <source>
        <dbReference type="EMBL" id="KFZ29277.1"/>
    </source>
</evidence>
<dbReference type="Pfam" id="PF25917">
    <property type="entry name" value="BSH_RND"/>
    <property type="match status" value="1"/>
</dbReference>
<dbReference type="PANTHER" id="PTHR30469:SF16">
    <property type="entry name" value="HAE1 FAMILY EFFLUX PUMP MFP COMPONENT"/>
    <property type="match status" value="1"/>
</dbReference>